<dbReference type="InterPro" id="IPR001762">
    <property type="entry name" value="Disintegrin_dom"/>
</dbReference>
<feature type="region of interest" description="Disordered" evidence="5">
    <location>
        <begin position="746"/>
        <end position="785"/>
    </location>
</feature>
<gene>
    <name evidence="10" type="ORF">QBC42DRAFT_91273</name>
</gene>
<feature type="domain" description="Peptidase M12B" evidence="9">
    <location>
        <begin position="274"/>
        <end position="490"/>
    </location>
</feature>
<feature type="active site" evidence="4">
    <location>
        <position position="425"/>
    </location>
</feature>
<reference evidence="10" key="1">
    <citation type="journal article" date="2023" name="Mol. Phylogenet. Evol.">
        <title>Genome-scale phylogeny and comparative genomics of the fungal order Sordariales.</title>
        <authorList>
            <person name="Hensen N."/>
            <person name="Bonometti L."/>
            <person name="Westerberg I."/>
            <person name="Brannstrom I.O."/>
            <person name="Guillou S."/>
            <person name="Cros-Aarteil S."/>
            <person name="Calhoun S."/>
            <person name="Haridas S."/>
            <person name="Kuo A."/>
            <person name="Mondo S."/>
            <person name="Pangilinan J."/>
            <person name="Riley R."/>
            <person name="LaButti K."/>
            <person name="Andreopoulos B."/>
            <person name="Lipzen A."/>
            <person name="Chen C."/>
            <person name="Yan M."/>
            <person name="Daum C."/>
            <person name="Ng V."/>
            <person name="Clum A."/>
            <person name="Steindorff A."/>
            <person name="Ohm R.A."/>
            <person name="Martin F."/>
            <person name="Silar P."/>
            <person name="Natvig D.O."/>
            <person name="Lalanne C."/>
            <person name="Gautier V."/>
            <person name="Ament-Velasquez S.L."/>
            <person name="Kruys A."/>
            <person name="Hutchinson M.I."/>
            <person name="Powell A.J."/>
            <person name="Barry K."/>
            <person name="Miller A.N."/>
            <person name="Grigoriev I.V."/>
            <person name="Debuchy R."/>
            <person name="Gladieux P."/>
            <person name="Hiltunen Thoren M."/>
            <person name="Johannesson H."/>
        </authorList>
    </citation>
    <scope>NUCLEOTIDE SEQUENCE</scope>
    <source>
        <strain evidence="10">PSN324</strain>
    </source>
</reference>
<dbReference type="InterPro" id="IPR034028">
    <property type="entry name" value="ZnMc_ADAM_fungal"/>
</dbReference>
<keyword evidence="6" id="KW-0812">Transmembrane</keyword>
<dbReference type="CDD" id="cd04271">
    <property type="entry name" value="ZnMc_ADAM_fungal"/>
    <property type="match status" value="1"/>
</dbReference>
<dbReference type="Proteomes" id="UP001321749">
    <property type="component" value="Unassembled WGS sequence"/>
</dbReference>
<dbReference type="PANTHER" id="PTHR11905:SF159">
    <property type="entry name" value="ADAM METALLOPROTEASE"/>
    <property type="match status" value="1"/>
</dbReference>
<dbReference type="InterPro" id="IPR036436">
    <property type="entry name" value="Disintegrin_dom_sf"/>
</dbReference>
<name>A0AAV9HLC2_9PEZI</name>
<evidence type="ECO:0000256" key="6">
    <source>
        <dbReference type="SAM" id="Phobius"/>
    </source>
</evidence>
<evidence type="ECO:0000259" key="8">
    <source>
        <dbReference type="PROSITE" id="PS50214"/>
    </source>
</evidence>
<evidence type="ECO:0000256" key="2">
    <source>
        <dbReference type="ARBA" id="ARBA00056552"/>
    </source>
</evidence>
<dbReference type="AlphaFoldDB" id="A0AAV9HLC2"/>
<evidence type="ECO:0000259" key="9">
    <source>
        <dbReference type="PROSITE" id="PS50215"/>
    </source>
</evidence>
<dbReference type="EMBL" id="MU864987">
    <property type="protein sequence ID" value="KAK4461627.1"/>
    <property type="molecule type" value="Genomic_DNA"/>
</dbReference>
<dbReference type="FunFam" id="4.10.70.10:FF:000003">
    <property type="entry name" value="Disintegrin and metalloproteinase domain-containing protein 17"/>
    <property type="match status" value="1"/>
</dbReference>
<keyword evidence="4" id="KW-0479">Metal-binding</keyword>
<reference evidence="10" key="2">
    <citation type="submission" date="2023-06" db="EMBL/GenBank/DDBJ databases">
        <authorList>
            <consortium name="Lawrence Berkeley National Laboratory"/>
            <person name="Mondo S.J."/>
            <person name="Hensen N."/>
            <person name="Bonometti L."/>
            <person name="Westerberg I."/>
            <person name="Brannstrom I.O."/>
            <person name="Guillou S."/>
            <person name="Cros-Aarteil S."/>
            <person name="Calhoun S."/>
            <person name="Haridas S."/>
            <person name="Kuo A."/>
            <person name="Pangilinan J."/>
            <person name="Riley R."/>
            <person name="Labutti K."/>
            <person name="Andreopoulos B."/>
            <person name="Lipzen A."/>
            <person name="Chen C."/>
            <person name="Yanf M."/>
            <person name="Daum C."/>
            <person name="Ng V."/>
            <person name="Clum A."/>
            <person name="Steindorff A."/>
            <person name="Ohm R."/>
            <person name="Martin F."/>
            <person name="Silar P."/>
            <person name="Natvig D."/>
            <person name="Lalanne C."/>
            <person name="Gautier V."/>
            <person name="Ament-Velasquez S.L."/>
            <person name="Kruys A."/>
            <person name="Hutchinson M.I."/>
            <person name="Powell A.J."/>
            <person name="Barry K."/>
            <person name="Miller A.N."/>
            <person name="Grigoriev I.V."/>
            <person name="Debuchy R."/>
            <person name="Gladieux P."/>
            <person name="Thoren M.H."/>
            <person name="Johannesson H."/>
        </authorList>
    </citation>
    <scope>NUCLEOTIDE SEQUENCE</scope>
    <source>
        <strain evidence="10">PSN324</strain>
    </source>
</reference>
<feature type="binding site" evidence="4">
    <location>
        <position position="428"/>
    </location>
    <ligand>
        <name>Zn(2+)</name>
        <dbReference type="ChEBI" id="CHEBI:29105"/>
        <note>catalytic</note>
    </ligand>
</feature>
<dbReference type="InterPro" id="IPR024079">
    <property type="entry name" value="MetalloPept_cat_dom_sf"/>
</dbReference>
<dbReference type="Gene3D" id="4.10.70.10">
    <property type="entry name" value="Disintegrin domain"/>
    <property type="match status" value="1"/>
</dbReference>
<sequence>MLLKKAFAAVLTGTGILLQNAIAHSVQRSPLSYVSRIDDVNIETPSHRVHAHSSFAVTFLLHGREQPVRLTLEPSHDIFSEDAIINYIGPDGTVRRAEAVDRGAHKIFKGDAFVRDSNDDGWMHAGWARISVRRDGENPVLEGAFTIANNHHHVQTLKNYRDLAVPGDPILDEDDEDILVVWRDTDIGAFSHEELKRDLASSADCASDALLYNRDESHHVYRSFMEPAAAEQVTPWALSPRAIFGRQDIIPGGNGAGVNLANSIGSTAGCPTTRKVALIGIATDCTYTSKFSDKKSLQDSVIDMINKASRLYEDSFNITLAIQNLTISEAECPSSPPPSAPWNTNCGSTTIEQRLSQFSQWRGQWKDTNAYWTLLTTCASGNAVGLAWLGAICQQGSQKQGDNETTASANVVVRTSTEWLVFAHETGHTFGAVHDCTQNSCADGSVTRQQCCPLGGSTCDAQAQFIMNPSTGNGITRFSACTIGNVCSFLGRSPQRGSCLSSNRGLRTFTGSQCGNGIVEDGEECDCGGSENCAGNPCCNPQTCKFTTGSQCDFANDECCTRQCTFQSQGTVCRSSTGPCDPQETCTGTSALCPPDQSAPDGQTCSLPGASNLVCASGRCTSRDLQCKTMMGAALGSNDTYSCSNRGCIVSCKSPTIPAEWNCANMGQQFFLDGTPCQGGGKCRAGNCQDTSVWKEIVEWINDNKQIFIPVACVVGGLLFLALISCIWSCCCSCCRRNKRQKIRSMPPPPPGYTPYGQMPAMSGPVGPENNGRWEPMRTRSFRYA</sequence>
<dbReference type="PROSITE" id="PS50214">
    <property type="entry name" value="DISINTEGRIN_2"/>
    <property type="match status" value="1"/>
</dbReference>
<dbReference type="Pfam" id="PF00200">
    <property type="entry name" value="Disintegrin"/>
    <property type="match status" value="1"/>
</dbReference>
<keyword evidence="6" id="KW-0472">Membrane</keyword>
<comment type="function">
    <text evidence="2">Probable zinc protease.</text>
</comment>
<keyword evidence="4" id="KW-0862">Zinc</keyword>
<dbReference type="SUPFAM" id="SSF57552">
    <property type="entry name" value="Blood coagulation inhibitor (disintegrin)"/>
    <property type="match status" value="1"/>
</dbReference>
<comment type="caution">
    <text evidence="4">Lacks conserved residue(s) required for the propagation of feature annotation.</text>
</comment>
<dbReference type="InterPro" id="IPR001590">
    <property type="entry name" value="Peptidase_M12B"/>
</dbReference>
<evidence type="ECO:0000256" key="7">
    <source>
        <dbReference type="SAM" id="SignalP"/>
    </source>
</evidence>
<dbReference type="PANTHER" id="PTHR11905">
    <property type="entry name" value="ADAM A DISINTEGRIN AND METALLOPROTEASE DOMAIN"/>
    <property type="match status" value="1"/>
</dbReference>
<evidence type="ECO:0000256" key="3">
    <source>
        <dbReference type="ARBA" id="ARBA00074021"/>
    </source>
</evidence>
<dbReference type="PROSITE" id="PS50215">
    <property type="entry name" value="ADAM_MEPRO"/>
    <property type="match status" value="1"/>
</dbReference>
<keyword evidence="1" id="KW-1015">Disulfide bond</keyword>
<feature type="domain" description="Disintegrin" evidence="8">
    <location>
        <begin position="511"/>
        <end position="601"/>
    </location>
</feature>
<dbReference type="SUPFAM" id="SSF55486">
    <property type="entry name" value="Metalloproteases ('zincins'), catalytic domain"/>
    <property type="match status" value="1"/>
</dbReference>
<evidence type="ECO:0000256" key="1">
    <source>
        <dbReference type="ARBA" id="ARBA00023157"/>
    </source>
</evidence>
<feature type="chain" id="PRO_5043843959" description="Disintegrin and metalloproteinase domain-containing protein B" evidence="7">
    <location>
        <begin position="24"/>
        <end position="785"/>
    </location>
</feature>
<keyword evidence="11" id="KW-1185">Reference proteome</keyword>
<feature type="binding site" evidence="4">
    <location>
        <position position="424"/>
    </location>
    <ligand>
        <name>Zn(2+)</name>
        <dbReference type="ChEBI" id="CHEBI:29105"/>
        <note>catalytic</note>
    </ligand>
</feature>
<keyword evidence="6" id="KW-1133">Transmembrane helix</keyword>
<feature type="signal peptide" evidence="7">
    <location>
        <begin position="1"/>
        <end position="23"/>
    </location>
</feature>
<feature type="transmembrane region" description="Helical" evidence="6">
    <location>
        <begin position="707"/>
        <end position="735"/>
    </location>
</feature>
<proteinExistence type="predicted"/>
<dbReference type="Gene3D" id="3.40.390.10">
    <property type="entry name" value="Collagenase (Catalytic Domain)"/>
    <property type="match status" value="1"/>
</dbReference>
<evidence type="ECO:0000256" key="4">
    <source>
        <dbReference type="PROSITE-ProRule" id="PRU00276"/>
    </source>
</evidence>
<dbReference type="GO" id="GO:0004222">
    <property type="term" value="F:metalloendopeptidase activity"/>
    <property type="evidence" value="ECO:0007669"/>
    <property type="project" value="InterPro"/>
</dbReference>
<dbReference type="Pfam" id="PF13688">
    <property type="entry name" value="Reprolysin_5"/>
    <property type="match status" value="1"/>
</dbReference>
<keyword evidence="7" id="KW-0732">Signal</keyword>
<organism evidence="10 11">
    <name type="scientific">Cladorrhinum samala</name>
    <dbReference type="NCBI Taxonomy" id="585594"/>
    <lineage>
        <taxon>Eukaryota</taxon>
        <taxon>Fungi</taxon>
        <taxon>Dikarya</taxon>
        <taxon>Ascomycota</taxon>
        <taxon>Pezizomycotina</taxon>
        <taxon>Sordariomycetes</taxon>
        <taxon>Sordariomycetidae</taxon>
        <taxon>Sordariales</taxon>
        <taxon>Podosporaceae</taxon>
        <taxon>Cladorrhinum</taxon>
    </lineage>
</organism>
<protein>
    <recommendedName>
        <fullName evidence="3">Disintegrin and metalloproteinase domain-containing protein B</fullName>
    </recommendedName>
</protein>
<dbReference type="GO" id="GO:0006508">
    <property type="term" value="P:proteolysis"/>
    <property type="evidence" value="ECO:0007669"/>
    <property type="project" value="InterPro"/>
</dbReference>
<evidence type="ECO:0000313" key="10">
    <source>
        <dbReference type="EMBL" id="KAK4461627.1"/>
    </source>
</evidence>
<evidence type="ECO:0000313" key="11">
    <source>
        <dbReference type="Proteomes" id="UP001321749"/>
    </source>
</evidence>
<evidence type="ECO:0000256" key="5">
    <source>
        <dbReference type="SAM" id="MobiDB-lite"/>
    </source>
</evidence>
<dbReference type="GO" id="GO:0046872">
    <property type="term" value="F:metal ion binding"/>
    <property type="evidence" value="ECO:0007669"/>
    <property type="project" value="UniProtKB-KW"/>
</dbReference>
<feature type="binding site" evidence="4">
    <location>
        <position position="434"/>
    </location>
    <ligand>
        <name>Zn(2+)</name>
        <dbReference type="ChEBI" id="CHEBI:29105"/>
        <note>catalytic</note>
    </ligand>
</feature>
<comment type="caution">
    <text evidence="10">The sequence shown here is derived from an EMBL/GenBank/DDBJ whole genome shotgun (WGS) entry which is preliminary data.</text>
</comment>
<dbReference type="SMART" id="SM00050">
    <property type="entry name" value="DISIN"/>
    <property type="match status" value="1"/>
</dbReference>
<accession>A0AAV9HLC2</accession>